<feature type="transmembrane region" description="Helical" evidence="1">
    <location>
        <begin position="95"/>
        <end position="112"/>
    </location>
</feature>
<gene>
    <name evidence="2" type="ORF">HN018_04510</name>
</gene>
<proteinExistence type="predicted"/>
<protein>
    <submittedName>
        <fullName evidence="2">DUF1109 family protein</fullName>
    </submittedName>
</protein>
<dbReference type="InterPro" id="IPR009495">
    <property type="entry name" value="NrsF"/>
</dbReference>
<sequence length="214" mass="21354">MVSTLNTNDLIGSLARQAGSGRVAGPRGFNTVLIVAALCSFTISVALVLAVFGVGPDFAAGHHAPLIYKIVSMLMLSAGGLLLASRAALPGSGRLTLMALLPAAVLLAFRAATDQSGLSVLGAETISVPGCILAILIASVVPLTILIGVLRLGASTRPALAGAIAGMLAGALGAAAYSLACKNDGGMFVAIWYPLAVLLVAALGAVIARRALAW</sequence>
<keyword evidence="1" id="KW-1133">Transmembrane helix</keyword>
<accession>A0A6M8HM36</accession>
<organism evidence="2 3">
    <name type="scientific">Lichenicola cladoniae</name>
    <dbReference type="NCBI Taxonomy" id="1484109"/>
    <lineage>
        <taxon>Bacteria</taxon>
        <taxon>Pseudomonadati</taxon>
        <taxon>Pseudomonadota</taxon>
        <taxon>Alphaproteobacteria</taxon>
        <taxon>Acetobacterales</taxon>
        <taxon>Acetobacteraceae</taxon>
        <taxon>Lichenicola</taxon>
    </lineage>
</organism>
<evidence type="ECO:0000256" key="1">
    <source>
        <dbReference type="SAM" id="Phobius"/>
    </source>
</evidence>
<dbReference type="Proteomes" id="UP000500767">
    <property type="component" value="Chromosome"/>
</dbReference>
<feature type="transmembrane region" description="Helical" evidence="1">
    <location>
        <begin position="32"/>
        <end position="54"/>
    </location>
</feature>
<name>A0A6M8HM36_9PROT</name>
<keyword evidence="1" id="KW-0812">Transmembrane</keyword>
<keyword evidence="3" id="KW-1185">Reference proteome</keyword>
<evidence type="ECO:0000313" key="2">
    <source>
        <dbReference type="EMBL" id="QKE89397.1"/>
    </source>
</evidence>
<keyword evidence="1" id="KW-0472">Membrane</keyword>
<feature type="transmembrane region" description="Helical" evidence="1">
    <location>
        <begin position="132"/>
        <end position="152"/>
    </location>
</feature>
<dbReference type="EMBL" id="CP053708">
    <property type="protein sequence ID" value="QKE89397.1"/>
    <property type="molecule type" value="Genomic_DNA"/>
</dbReference>
<dbReference type="KEGG" id="lck:HN018_04510"/>
<dbReference type="Pfam" id="PF06532">
    <property type="entry name" value="NrsF"/>
    <property type="match status" value="1"/>
</dbReference>
<dbReference type="RefSeq" id="WP_171834392.1">
    <property type="nucleotide sequence ID" value="NZ_CP053708.1"/>
</dbReference>
<feature type="transmembrane region" description="Helical" evidence="1">
    <location>
        <begin position="66"/>
        <end position="83"/>
    </location>
</feature>
<dbReference type="AlphaFoldDB" id="A0A6M8HM36"/>
<reference evidence="2 3" key="1">
    <citation type="journal article" date="2014" name="World J. Microbiol. Biotechnol.">
        <title>Biodiversity and physiological characteristics of Antarctic and Arctic lichens-associated bacteria.</title>
        <authorList>
            <person name="Lee Y.M."/>
            <person name="Kim E.H."/>
            <person name="Lee H.K."/>
            <person name="Hong S.G."/>
        </authorList>
    </citation>
    <scope>NUCLEOTIDE SEQUENCE [LARGE SCALE GENOMIC DNA]</scope>
    <source>
        <strain evidence="2 3">PAMC 26569</strain>
    </source>
</reference>
<feature type="transmembrane region" description="Helical" evidence="1">
    <location>
        <begin position="159"/>
        <end position="180"/>
    </location>
</feature>
<evidence type="ECO:0000313" key="3">
    <source>
        <dbReference type="Proteomes" id="UP000500767"/>
    </source>
</evidence>
<feature type="transmembrane region" description="Helical" evidence="1">
    <location>
        <begin position="186"/>
        <end position="208"/>
    </location>
</feature>